<name>A0A1K0JN45_CUPNE</name>
<accession>A0A1K0JN45</accession>
<sequence length="145" mass="16665">MWLFSAANAIALNSKRFAISPNHAVQVWLRQSMMHVGPQSPPEAPMPEELVTIPDLHRLVALLGCPYDIDAHYDQQGFWVVSFTFGGRRYGLSTVRRTRRRWRQLEPVLAFLHEQCRDYRSVRLHTPSWTFCGTACGRIVCEALP</sequence>
<evidence type="ECO:0000313" key="1">
    <source>
        <dbReference type="EMBL" id="SCU76559.1"/>
    </source>
</evidence>
<organism evidence="1">
    <name type="scientific">Cupriavidus necator</name>
    <name type="common">Alcaligenes eutrophus</name>
    <name type="synonym">Ralstonia eutropha</name>
    <dbReference type="NCBI Taxonomy" id="106590"/>
    <lineage>
        <taxon>Bacteria</taxon>
        <taxon>Pseudomonadati</taxon>
        <taxon>Pseudomonadota</taxon>
        <taxon>Betaproteobacteria</taxon>
        <taxon>Burkholderiales</taxon>
        <taxon>Burkholderiaceae</taxon>
        <taxon>Cupriavidus</taxon>
    </lineage>
</organism>
<reference evidence="1" key="1">
    <citation type="submission" date="2016-09" db="EMBL/GenBank/DDBJ databases">
        <authorList>
            <person name="Capua I."/>
            <person name="De Benedictis P."/>
            <person name="Joannis T."/>
            <person name="Lombin L.H."/>
            <person name="Cattoli G."/>
        </authorList>
    </citation>
    <scope>NUCLEOTIDE SEQUENCE</scope>
    <source>
        <strain evidence="1">B9</strain>
    </source>
</reference>
<proteinExistence type="predicted"/>
<dbReference type="AlphaFoldDB" id="A0A1K0JN45"/>
<gene>
    <name evidence="1" type="ORF">CNECB9_3200005</name>
</gene>
<protein>
    <submittedName>
        <fullName evidence="1">Uncharacterized protein</fullName>
    </submittedName>
</protein>
<dbReference type="EMBL" id="FMSH01000247">
    <property type="protein sequence ID" value="SCU76559.1"/>
    <property type="molecule type" value="Genomic_DNA"/>
</dbReference>